<dbReference type="GeneID" id="73902749"/>
<evidence type="ECO:0000313" key="2">
    <source>
        <dbReference type="Proteomes" id="UP001595846"/>
    </source>
</evidence>
<evidence type="ECO:0000313" key="1">
    <source>
        <dbReference type="EMBL" id="MFC3958985.1"/>
    </source>
</evidence>
<organism evidence="1 2">
    <name type="scientific">Halovivax cerinus</name>
    <dbReference type="NCBI Taxonomy" id="1487865"/>
    <lineage>
        <taxon>Archaea</taxon>
        <taxon>Methanobacteriati</taxon>
        <taxon>Methanobacteriota</taxon>
        <taxon>Stenosarchaea group</taxon>
        <taxon>Halobacteria</taxon>
        <taxon>Halobacteriales</taxon>
        <taxon>Natrialbaceae</taxon>
        <taxon>Halovivax</taxon>
    </lineage>
</organism>
<gene>
    <name evidence="1" type="ORF">ACFOUR_11485</name>
</gene>
<proteinExistence type="predicted"/>
<evidence type="ECO:0008006" key="3">
    <source>
        <dbReference type="Google" id="ProtNLM"/>
    </source>
</evidence>
<dbReference type="RefSeq" id="WP_256533618.1">
    <property type="nucleotide sequence ID" value="NZ_CP101824.1"/>
</dbReference>
<keyword evidence="2" id="KW-1185">Reference proteome</keyword>
<sequence>MRLGRRTLLKVAGGVGLGGAGVAYWQRRWLWRRDDLDAIETTLDVAVPTVSNPVTVTDTHLDAAYSWAREHVKSTEREFTKSDEAGSKRLENANEYLAGNGPDEIGDCAARHEALTQYMLAVASSAMARGYHLETEDGPPSDELETVHETLGDELDAAAPRYAGESFTGTVVRAGHADARCETAASQHSRVADYMSDDRFSNMVTWEVVETGRFVTRPPS</sequence>
<dbReference type="AlphaFoldDB" id="A0ABD5NQI7"/>
<dbReference type="Proteomes" id="UP001595846">
    <property type="component" value="Unassembled WGS sequence"/>
</dbReference>
<protein>
    <recommendedName>
        <fullName evidence="3">Tat (Twin-arginine translocation) pathway signal sequence</fullName>
    </recommendedName>
</protein>
<name>A0ABD5NQI7_9EURY</name>
<reference evidence="1 2" key="1">
    <citation type="journal article" date="2019" name="Int. J. Syst. Evol. Microbiol.">
        <title>The Global Catalogue of Microorganisms (GCM) 10K type strain sequencing project: providing services to taxonomists for standard genome sequencing and annotation.</title>
        <authorList>
            <consortium name="The Broad Institute Genomics Platform"/>
            <consortium name="The Broad Institute Genome Sequencing Center for Infectious Disease"/>
            <person name="Wu L."/>
            <person name="Ma J."/>
        </authorList>
    </citation>
    <scope>NUCLEOTIDE SEQUENCE [LARGE SCALE GENOMIC DNA]</scope>
    <source>
        <strain evidence="1 2">IBRC-M 10256</strain>
    </source>
</reference>
<dbReference type="EMBL" id="JBHSAQ010000010">
    <property type="protein sequence ID" value="MFC3958985.1"/>
    <property type="molecule type" value="Genomic_DNA"/>
</dbReference>
<accession>A0ABD5NQI7</accession>
<comment type="caution">
    <text evidence="1">The sequence shown here is derived from an EMBL/GenBank/DDBJ whole genome shotgun (WGS) entry which is preliminary data.</text>
</comment>